<dbReference type="Proteomes" id="UP001322277">
    <property type="component" value="Chromosome 1"/>
</dbReference>
<proteinExistence type="predicted"/>
<sequence length="187" mass="20461">MMTVNINKYIFDDCGTCSASPDVGLLKPMSSRLVVAYIQNKAPSQPTVRLAVRPPSCVKPPSVPSLPDVTVGGQKPKLIRTRVQMWFKHIQLTRALVSSAPRIKEIRREAFQPSTPPACKPPGPSPARPRSSRGFMSASTTNGRSRDRPNSSYSQKPMSLRATAAKVTYPAEYSNLNHKRGTKGKGE</sequence>
<name>A0AAX4HVV2_9PEZI</name>
<dbReference type="KEGG" id="cdet:87936719"/>
<evidence type="ECO:0000313" key="3">
    <source>
        <dbReference type="Proteomes" id="UP001322277"/>
    </source>
</evidence>
<feature type="compositionally biased region" description="Pro residues" evidence="1">
    <location>
        <begin position="114"/>
        <end position="127"/>
    </location>
</feature>
<keyword evidence="3" id="KW-1185">Reference proteome</keyword>
<gene>
    <name evidence="2" type="ORF">CDEST_00216</name>
</gene>
<feature type="compositionally biased region" description="Basic residues" evidence="1">
    <location>
        <begin position="177"/>
        <end position="187"/>
    </location>
</feature>
<evidence type="ECO:0000313" key="2">
    <source>
        <dbReference type="EMBL" id="WQF75202.1"/>
    </source>
</evidence>
<dbReference type="RefSeq" id="XP_062772426.1">
    <property type="nucleotide sequence ID" value="XM_062916375.1"/>
</dbReference>
<protein>
    <submittedName>
        <fullName evidence="2">Uncharacterized protein</fullName>
    </submittedName>
</protein>
<dbReference type="AlphaFoldDB" id="A0AAX4HVV2"/>
<dbReference type="EMBL" id="CP137305">
    <property type="protein sequence ID" value="WQF75202.1"/>
    <property type="molecule type" value="Genomic_DNA"/>
</dbReference>
<organism evidence="2 3">
    <name type="scientific">Colletotrichum destructivum</name>
    <dbReference type="NCBI Taxonomy" id="34406"/>
    <lineage>
        <taxon>Eukaryota</taxon>
        <taxon>Fungi</taxon>
        <taxon>Dikarya</taxon>
        <taxon>Ascomycota</taxon>
        <taxon>Pezizomycotina</taxon>
        <taxon>Sordariomycetes</taxon>
        <taxon>Hypocreomycetidae</taxon>
        <taxon>Glomerellales</taxon>
        <taxon>Glomerellaceae</taxon>
        <taxon>Colletotrichum</taxon>
        <taxon>Colletotrichum destructivum species complex</taxon>
    </lineage>
</organism>
<evidence type="ECO:0000256" key="1">
    <source>
        <dbReference type="SAM" id="MobiDB-lite"/>
    </source>
</evidence>
<accession>A0AAX4HVV2</accession>
<dbReference type="GeneID" id="87936719"/>
<reference evidence="3" key="1">
    <citation type="journal article" date="2023" name="bioRxiv">
        <title>Complete genome of the Medicago anthracnose fungus, Colletotrichum destructivum, reveals a mini-chromosome-like region within a core chromosome.</title>
        <authorList>
            <person name="Lapalu N."/>
            <person name="Simon A."/>
            <person name="Lu A."/>
            <person name="Plaumann P.-L."/>
            <person name="Amselem J."/>
            <person name="Pigne S."/>
            <person name="Auger A."/>
            <person name="Koch C."/>
            <person name="Dallery J.-F."/>
            <person name="O'Connell R.J."/>
        </authorList>
    </citation>
    <scope>NUCLEOTIDE SEQUENCE [LARGE SCALE GENOMIC DNA]</scope>
    <source>
        <strain evidence="3">CBS 520.97</strain>
    </source>
</reference>
<feature type="region of interest" description="Disordered" evidence="1">
    <location>
        <begin position="109"/>
        <end position="187"/>
    </location>
</feature>